<evidence type="ECO:0000256" key="2">
    <source>
        <dbReference type="ARBA" id="ARBA00004173"/>
    </source>
</evidence>
<dbReference type="Pfam" id="PF01571">
    <property type="entry name" value="GCV_T"/>
    <property type="match status" value="1"/>
</dbReference>
<proteinExistence type="inferred from homology"/>
<evidence type="ECO:0000256" key="10">
    <source>
        <dbReference type="RuleBase" id="RU003981"/>
    </source>
</evidence>
<keyword evidence="6 10" id="KW-0808">Transferase</keyword>
<protein>
    <recommendedName>
        <fullName evidence="10">Aminomethyltransferase</fullName>
        <ecNumber evidence="10">2.1.2.10</ecNumber>
    </recommendedName>
    <alternativeName>
        <fullName evidence="10">Glycine cleavage system T protein</fullName>
    </alternativeName>
</protein>
<evidence type="ECO:0000256" key="6">
    <source>
        <dbReference type="ARBA" id="ARBA00022679"/>
    </source>
</evidence>
<reference evidence="13 14" key="1">
    <citation type="submission" date="2021-04" db="EMBL/GenBank/DDBJ databases">
        <authorList>
            <person name="Bliznina A."/>
        </authorList>
    </citation>
    <scope>NUCLEOTIDE SEQUENCE [LARGE SCALE GENOMIC DNA]</scope>
</reference>
<dbReference type="Gene3D" id="3.30.1360.120">
    <property type="entry name" value="Probable tRNA modification gtpase trme, domain 1"/>
    <property type="match status" value="1"/>
</dbReference>
<comment type="similarity">
    <text evidence="3 10">Belongs to the GcvT family.</text>
</comment>
<accession>A0ABN7SQK7</accession>
<dbReference type="PIRSF" id="PIRSF006487">
    <property type="entry name" value="GcvT"/>
    <property type="match status" value="1"/>
</dbReference>
<dbReference type="PANTHER" id="PTHR43757:SF16">
    <property type="entry name" value="AMINOMETHYLTRANSFERASE, MITOCHONDRIAL"/>
    <property type="match status" value="1"/>
</dbReference>
<dbReference type="NCBIfam" id="TIGR00528">
    <property type="entry name" value="gcvT"/>
    <property type="match status" value="1"/>
</dbReference>
<feature type="domain" description="Aminomethyltransferase C-terminal" evidence="12">
    <location>
        <begin position="294"/>
        <end position="372"/>
    </location>
</feature>
<evidence type="ECO:0000259" key="11">
    <source>
        <dbReference type="Pfam" id="PF01571"/>
    </source>
</evidence>
<dbReference type="InterPro" id="IPR006222">
    <property type="entry name" value="GCVT_N"/>
</dbReference>
<evidence type="ECO:0000259" key="12">
    <source>
        <dbReference type="Pfam" id="PF08669"/>
    </source>
</evidence>
<sequence>MRNSLFRIPARFLRKTPLWNLHKEQNATMAEFAGFDMPMIYKGVSIPQSVEHTRSVCSIFDVSHMLQTRLTGEAAVTAIESVCTADVAAMPDNSGSLALFTNDQGGILDDLIVNKISNNEIYIVSNASMAEQDFAILETAAASFGCRLEKIETGLIAVQGPKAAEILQKGTTTDLSTLSFMQGADLSLFGIDGIRATRCGYTGEDGFELSIPAEAVEKLTKKLMEDGALLAGLGARDTLRLEAGLCLYGNDIDETTLPPSAVLLFTVPKSRRAQGNFPGCAEIVAQQKSKPDEKRVGLIFQKGKPPARQGAELFKDGEKIGRVTSGGPSPTLGLNIGMGYVPLELAKPGTQLQVKVRKNVFEAEVTKMPFIKCNYYTAKK</sequence>
<feature type="domain" description="GCVT N-terminal" evidence="11">
    <location>
        <begin position="20"/>
        <end position="269"/>
    </location>
</feature>
<dbReference type="EMBL" id="OU015566">
    <property type="protein sequence ID" value="CAG5103232.1"/>
    <property type="molecule type" value="Genomic_DNA"/>
</dbReference>
<dbReference type="InterPro" id="IPR029043">
    <property type="entry name" value="GcvT/YgfZ_C"/>
</dbReference>
<dbReference type="SUPFAM" id="SSF101790">
    <property type="entry name" value="Aminomethyltransferase beta-barrel domain"/>
    <property type="match status" value="1"/>
</dbReference>
<dbReference type="Gene3D" id="4.10.1250.10">
    <property type="entry name" value="Aminomethyltransferase fragment"/>
    <property type="match status" value="1"/>
</dbReference>
<evidence type="ECO:0000256" key="7">
    <source>
        <dbReference type="ARBA" id="ARBA00022946"/>
    </source>
</evidence>
<dbReference type="InterPro" id="IPR006223">
    <property type="entry name" value="GcvT"/>
</dbReference>
<dbReference type="InterPro" id="IPR028896">
    <property type="entry name" value="GcvT/YgfZ/DmdA"/>
</dbReference>
<evidence type="ECO:0000256" key="1">
    <source>
        <dbReference type="ARBA" id="ARBA00003631"/>
    </source>
</evidence>
<comment type="function">
    <text evidence="1 10">The glycine cleavage system catalyzes the degradation of glycine.</text>
</comment>
<evidence type="ECO:0000256" key="9">
    <source>
        <dbReference type="ARBA" id="ARBA00047665"/>
    </source>
</evidence>
<dbReference type="SUPFAM" id="SSF103025">
    <property type="entry name" value="Folate-binding domain"/>
    <property type="match status" value="1"/>
</dbReference>
<keyword evidence="5 10" id="KW-0032">Aminotransferase</keyword>
<dbReference type="Gene3D" id="2.40.30.110">
    <property type="entry name" value="Aminomethyltransferase beta-barrel domains"/>
    <property type="match status" value="1"/>
</dbReference>
<dbReference type="EC" id="2.1.2.10" evidence="10"/>
<evidence type="ECO:0000313" key="13">
    <source>
        <dbReference type="EMBL" id="CAG5103232.1"/>
    </source>
</evidence>
<dbReference type="InterPro" id="IPR013977">
    <property type="entry name" value="GcvT_C"/>
</dbReference>
<evidence type="ECO:0000256" key="5">
    <source>
        <dbReference type="ARBA" id="ARBA00022576"/>
    </source>
</evidence>
<dbReference type="PANTHER" id="PTHR43757">
    <property type="entry name" value="AMINOMETHYLTRANSFERASE"/>
    <property type="match status" value="1"/>
</dbReference>
<evidence type="ECO:0000256" key="8">
    <source>
        <dbReference type="ARBA" id="ARBA00023128"/>
    </source>
</evidence>
<comment type="subcellular location">
    <subcellularLocation>
        <location evidence="2 10">Mitochondrion</location>
    </subcellularLocation>
</comment>
<keyword evidence="8 10" id="KW-0496">Mitochondrion</keyword>
<dbReference type="Pfam" id="PF08669">
    <property type="entry name" value="GCV_T_C"/>
    <property type="match status" value="1"/>
</dbReference>
<keyword evidence="14" id="KW-1185">Reference proteome</keyword>
<dbReference type="NCBIfam" id="NF001567">
    <property type="entry name" value="PRK00389.1"/>
    <property type="match status" value="1"/>
</dbReference>
<evidence type="ECO:0000256" key="3">
    <source>
        <dbReference type="ARBA" id="ARBA00008609"/>
    </source>
</evidence>
<comment type="subunit">
    <text evidence="4 10">The glycine cleavage system is composed of four proteins: P, T, L and H.</text>
</comment>
<dbReference type="Proteomes" id="UP001158576">
    <property type="component" value="Chromosome 1"/>
</dbReference>
<keyword evidence="7 10" id="KW-0809">Transit peptide</keyword>
<evidence type="ECO:0000313" key="14">
    <source>
        <dbReference type="Proteomes" id="UP001158576"/>
    </source>
</evidence>
<dbReference type="Gene3D" id="3.30.70.1400">
    <property type="entry name" value="Aminomethyltransferase beta-barrel domains"/>
    <property type="match status" value="1"/>
</dbReference>
<organism evidence="13 14">
    <name type="scientific">Oikopleura dioica</name>
    <name type="common">Tunicate</name>
    <dbReference type="NCBI Taxonomy" id="34765"/>
    <lineage>
        <taxon>Eukaryota</taxon>
        <taxon>Metazoa</taxon>
        <taxon>Chordata</taxon>
        <taxon>Tunicata</taxon>
        <taxon>Appendicularia</taxon>
        <taxon>Copelata</taxon>
        <taxon>Oikopleuridae</taxon>
        <taxon>Oikopleura</taxon>
    </lineage>
</organism>
<comment type="catalytic activity">
    <reaction evidence="9 10">
        <text>N(6)-[(R)-S(8)-aminomethyldihydrolipoyl]-L-lysyl-[protein] + (6S)-5,6,7,8-tetrahydrofolate = N(6)-[(R)-dihydrolipoyl]-L-lysyl-[protein] + (6R)-5,10-methylene-5,6,7,8-tetrahydrofolate + NH4(+)</text>
        <dbReference type="Rhea" id="RHEA:16945"/>
        <dbReference type="Rhea" id="RHEA-COMP:10475"/>
        <dbReference type="Rhea" id="RHEA-COMP:10492"/>
        <dbReference type="ChEBI" id="CHEBI:15636"/>
        <dbReference type="ChEBI" id="CHEBI:28938"/>
        <dbReference type="ChEBI" id="CHEBI:57453"/>
        <dbReference type="ChEBI" id="CHEBI:83100"/>
        <dbReference type="ChEBI" id="CHEBI:83143"/>
        <dbReference type="EC" id="2.1.2.10"/>
    </reaction>
</comment>
<evidence type="ECO:0000256" key="4">
    <source>
        <dbReference type="ARBA" id="ARBA00011690"/>
    </source>
</evidence>
<dbReference type="InterPro" id="IPR027266">
    <property type="entry name" value="TrmE/GcvT-like"/>
</dbReference>
<name>A0ABN7SQK7_OIKDI</name>
<gene>
    <name evidence="13" type="ORF">OKIOD_LOCUS9442</name>
</gene>